<dbReference type="OrthoDB" id="10250354at2759"/>
<dbReference type="InterPro" id="IPR002939">
    <property type="entry name" value="DnaJ_C"/>
</dbReference>
<evidence type="ECO:0000313" key="5">
    <source>
        <dbReference type="Proteomes" id="UP000268093"/>
    </source>
</evidence>
<dbReference type="PANTHER" id="PTHR24078:SF553">
    <property type="entry name" value="DNAJ HOMOLOG SUBFAMILY B MEMBER 5"/>
    <property type="match status" value="1"/>
</dbReference>
<dbReference type="InterPro" id="IPR001623">
    <property type="entry name" value="DnaJ_domain"/>
</dbReference>
<feature type="region of interest" description="Disordered" evidence="2">
    <location>
        <begin position="167"/>
        <end position="193"/>
    </location>
</feature>
<dbReference type="CDD" id="cd10747">
    <property type="entry name" value="DnaJ_C"/>
    <property type="match status" value="1"/>
</dbReference>
<evidence type="ECO:0000313" key="4">
    <source>
        <dbReference type="EMBL" id="RUP50657.1"/>
    </source>
</evidence>
<gene>
    <name evidence="4" type="ORF">BC936DRAFT_138219</name>
</gene>
<feature type="compositionally biased region" description="Gly residues" evidence="2">
    <location>
        <begin position="167"/>
        <end position="176"/>
    </location>
</feature>
<dbReference type="InterPro" id="IPR051339">
    <property type="entry name" value="DnaJ_subfamily_B"/>
</dbReference>
<dbReference type="PROSITE" id="PS00636">
    <property type="entry name" value="DNAJ_1"/>
    <property type="match status" value="1"/>
</dbReference>
<evidence type="ECO:0000256" key="2">
    <source>
        <dbReference type="SAM" id="MobiDB-lite"/>
    </source>
</evidence>
<dbReference type="FunFam" id="2.60.260.20:FF:000013">
    <property type="entry name" value="DnaJ subfamily B member 11"/>
    <property type="match status" value="1"/>
</dbReference>
<dbReference type="InterPro" id="IPR036869">
    <property type="entry name" value="J_dom_sf"/>
</dbReference>
<dbReference type="AlphaFoldDB" id="A0A433DIK6"/>
<feature type="domain" description="J" evidence="3">
    <location>
        <begin position="4"/>
        <end position="70"/>
    </location>
</feature>
<dbReference type="Gene3D" id="1.10.287.110">
    <property type="entry name" value="DnaJ domain"/>
    <property type="match status" value="1"/>
</dbReference>
<reference evidence="4 5" key="1">
    <citation type="journal article" date="2018" name="New Phytol.">
        <title>Phylogenomics of Endogonaceae and evolution of mycorrhizas within Mucoromycota.</title>
        <authorList>
            <person name="Chang Y."/>
            <person name="Desiro A."/>
            <person name="Na H."/>
            <person name="Sandor L."/>
            <person name="Lipzen A."/>
            <person name="Clum A."/>
            <person name="Barry K."/>
            <person name="Grigoriev I.V."/>
            <person name="Martin F.M."/>
            <person name="Stajich J.E."/>
            <person name="Smith M.E."/>
            <person name="Bonito G."/>
            <person name="Spatafora J.W."/>
        </authorList>
    </citation>
    <scope>NUCLEOTIDE SEQUENCE [LARGE SCALE GENOMIC DNA]</scope>
    <source>
        <strain evidence="4 5">GMNB39</strain>
    </source>
</reference>
<evidence type="ECO:0000256" key="1">
    <source>
        <dbReference type="ARBA" id="ARBA00023186"/>
    </source>
</evidence>
<dbReference type="InterPro" id="IPR008971">
    <property type="entry name" value="HSP40/DnaJ_pept-bd"/>
</dbReference>
<evidence type="ECO:0000259" key="3">
    <source>
        <dbReference type="PROSITE" id="PS50076"/>
    </source>
</evidence>
<dbReference type="EMBL" id="RBNI01001271">
    <property type="protein sequence ID" value="RUP50657.1"/>
    <property type="molecule type" value="Genomic_DNA"/>
</dbReference>
<dbReference type="PRINTS" id="PR00625">
    <property type="entry name" value="JDOMAIN"/>
</dbReference>
<dbReference type="GO" id="GO:0005829">
    <property type="term" value="C:cytosol"/>
    <property type="evidence" value="ECO:0007669"/>
    <property type="project" value="TreeGrafter"/>
</dbReference>
<sequence length="370" mass="39812">MGKDYYAILGIKRNADDGEIKKAYRKQALKWHPDRNKDNTEVAKCEFQQVSEAFEVLSDPQKRAIYDQYGEEGLKGVPPPDAAGTGGAAGGFPGGFANFPGGTTFTFTSSGPGGAGFQPFRPRDPNDTFRSFFSSFNSARGGQGMGMDDNDFGGLGGFNNIFGGGIPHGGAAGSRGGPSFRQSQQSNEAPKPLAVKRILPCTLGDLYTGTTKRLKITRRLLDGASGKPLATEKVITINVKPGWKTGTKIRFPNEGDELPDGTTQDIEFELEEKPHPVYKRDGDNLHRSVDVTLVEALMGFQKTIETLDGRKLGVSNANTVIQPGQESRVQGEGMPNSKSGKKGDLIIKYNVKLPKQLTPAQKEGLNKVLG</sequence>
<dbReference type="GO" id="GO:0051087">
    <property type="term" value="F:protein-folding chaperone binding"/>
    <property type="evidence" value="ECO:0007669"/>
    <property type="project" value="TreeGrafter"/>
</dbReference>
<dbReference type="InterPro" id="IPR018253">
    <property type="entry name" value="DnaJ_domain_CS"/>
</dbReference>
<dbReference type="CDD" id="cd06257">
    <property type="entry name" value="DnaJ"/>
    <property type="match status" value="1"/>
</dbReference>
<proteinExistence type="predicted"/>
<keyword evidence="5" id="KW-1185">Reference proteome</keyword>
<dbReference type="PROSITE" id="PS50076">
    <property type="entry name" value="DNAJ_2"/>
    <property type="match status" value="1"/>
</dbReference>
<dbReference type="Pfam" id="PF00226">
    <property type="entry name" value="DnaJ"/>
    <property type="match status" value="1"/>
</dbReference>
<dbReference type="FunFam" id="2.60.260.20:FF:000002">
    <property type="entry name" value="Dnaj homolog subfamily b member"/>
    <property type="match status" value="1"/>
</dbReference>
<dbReference type="GO" id="GO:0051082">
    <property type="term" value="F:unfolded protein binding"/>
    <property type="evidence" value="ECO:0007669"/>
    <property type="project" value="InterPro"/>
</dbReference>
<dbReference type="GO" id="GO:0006413">
    <property type="term" value="P:translational initiation"/>
    <property type="evidence" value="ECO:0007669"/>
    <property type="project" value="TreeGrafter"/>
</dbReference>
<dbReference type="GO" id="GO:0006457">
    <property type="term" value="P:protein folding"/>
    <property type="evidence" value="ECO:0007669"/>
    <property type="project" value="InterPro"/>
</dbReference>
<comment type="caution">
    <text evidence="4">The sequence shown here is derived from an EMBL/GenBank/DDBJ whole genome shotgun (WGS) entry which is preliminary data.</text>
</comment>
<accession>A0A433DIK6</accession>
<dbReference type="PANTHER" id="PTHR24078">
    <property type="entry name" value="DNAJ HOMOLOG SUBFAMILY C MEMBER"/>
    <property type="match status" value="1"/>
</dbReference>
<protein>
    <recommendedName>
        <fullName evidence="3">J domain-containing protein</fullName>
    </recommendedName>
</protein>
<dbReference type="Proteomes" id="UP000268093">
    <property type="component" value="Unassembled WGS sequence"/>
</dbReference>
<dbReference type="SMART" id="SM00271">
    <property type="entry name" value="DnaJ"/>
    <property type="match status" value="1"/>
</dbReference>
<dbReference type="Pfam" id="PF01556">
    <property type="entry name" value="DnaJ_C"/>
    <property type="match status" value="1"/>
</dbReference>
<organism evidence="4 5">
    <name type="scientific">Jimgerdemannia flammicorona</name>
    <dbReference type="NCBI Taxonomy" id="994334"/>
    <lineage>
        <taxon>Eukaryota</taxon>
        <taxon>Fungi</taxon>
        <taxon>Fungi incertae sedis</taxon>
        <taxon>Mucoromycota</taxon>
        <taxon>Mucoromycotina</taxon>
        <taxon>Endogonomycetes</taxon>
        <taxon>Endogonales</taxon>
        <taxon>Endogonaceae</taxon>
        <taxon>Jimgerdemannia</taxon>
    </lineage>
</organism>
<name>A0A433DIK6_9FUNG</name>
<dbReference type="SUPFAM" id="SSF46565">
    <property type="entry name" value="Chaperone J-domain"/>
    <property type="match status" value="1"/>
</dbReference>
<dbReference type="Gene3D" id="2.60.260.20">
    <property type="entry name" value="Urease metallochaperone UreE, N-terminal domain"/>
    <property type="match status" value="2"/>
</dbReference>
<dbReference type="SUPFAM" id="SSF49493">
    <property type="entry name" value="HSP40/DnaJ peptide-binding domain"/>
    <property type="match status" value="2"/>
</dbReference>
<keyword evidence="1" id="KW-0143">Chaperone</keyword>